<dbReference type="PANTHER" id="PTHR46980">
    <property type="entry name" value="TRICALBIN-1-RELATED"/>
    <property type="match status" value="1"/>
</dbReference>
<proteinExistence type="predicted"/>
<comment type="caution">
    <text evidence="10">The sequence shown here is derived from an EMBL/GenBank/DDBJ whole genome shotgun (WGS) entry which is preliminary data.</text>
</comment>
<keyword evidence="3" id="KW-0445">Lipid transport</keyword>
<dbReference type="Proteomes" id="UP000242146">
    <property type="component" value="Unassembled WGS sequence"/>
</dbReference>
<keyword evidence="11" id="KW-1185">Reference proteome</keyword>
<dbReference type="OrthoDB" id="1029639at2759"/>
<evidence type="ECO:0000256" key="5">
    <source>
        <dbReference type="ARBA" id="ARBA00023136"/>
    </source>
</evidence>
<evidence type="ECO:0000313" key="10">
    <source>
        <dbReference type="EMBL" id="ORX52810.1"/>
    </source>
</evidence>
<dbReference type="InterPro" id="IPR035892">
    <property type="entry name" value="C2_domain_sf"/>
</dbReference>
<dbReference type="SMART" id="SM00239">
    <property type="entry name" value="C2"/>
    <property type="match status" value="5"/>
</dbReference>
<evidence type="ECO:0000256" key="3">
    <source>
        <dbReference type="ARBA" id="ARBA00023055"/>
    </source>
</evidence>
<keyword evidence="7" id="KW-1133">Transmembrane helix</keyword>
<keyword evidence="4" id="KW-0446">Lipid-binding</keyword>
<dbReference type="PROSITE" id="PS51847">
    <property type="entry name" value="SMP"/>
    <property type="match status" value="1"/>
</dbReference>
<dbReference type="SUPFAM" id="SSF49562">
    <property type="entry name" value="C2 domain (Calcium/lipid-binding domain, CaLB)"/>
    <property type="match status" value="5"/>
</dbReference>
<gene>
    <name evidence="10" type="ORF">DM01DRAFT_1336589</name>
</gene>
<dbReference type="GO" id="GO:0016020">
    <property type="term" value="C:membrane"/>
    <property type="evidence" value="ECO:0007669"/>
    <property type="project" value="UniProtKB-SubCell"/>
</dbReference>
<dbReference type="CDD" id="cd21678">
    <property type="entry name" value="SMP_TCB"/>
    <property type="match status" value="1"/>
</dbReference>
<dbReference type="InterPro" id="IPR052455">
    <property type="entry name" value="Tricalbin_domain"/>
</dbReference>
<dbReference type="EMBL" id="MCGT01000017">
    <property type="protein sequence ID" value="ORX52810.1"/>
    <property type="molecule type" value="Genomic_DNA"/>
</dbReference>
<dbReference type="Pfam" id="PF25669">
    <property type="entry name" value="SMP_MUG190-like"/>
    <property type="match status" value="2"/>
</dbReference>
<feature type="region of interest" description="Disordered" evidence="6">
    <location>
        <begin position="1275"/>
        <end position="1380"/>
    </location>
</feature>
<feature type="compositionally biased region" description="Polar residues" evidence="6">
    <location>
        <begin position="1"/>
        <end position="12"/>
    </location>
</feature>
<evidence type="ECO:0000259" key="9">
    <source>
        <dbReference type="PROSITE" id="PS51847"/>
    </source>
</evidence>
<keyword evidence="7" id="KW-0812">Transmembrane</keyword>
<feature type="region of interest" description="Disordered" evidence="6">
    <location>
        <begin position="1"/>
        <end position="34"/>
    </location>
</feature>
<feature type="domain" description="SMP-LTD" evidence="9">
    <location>
        <begin position="249"/>
        <end position="453"/>
    </location>
</feature>
<dbReference type="PANTHER" id="PTHR46980:SF2">
    <property type="entry name" value="TRICALBIN-1-RELATED"/>
    <property type="match status" value="1"/>
</dbReference>
<dbReference type="Pfam" id="PF24920">
    <property type="entry name" value="C2_TCB1"/>
    <property type="match status" value="1"/>
</dbReference>
<evidence type="ECO:0008006" key="12">
    <source>
        <dbReference type="Google" id="ProtNLM"/>
    </source>
</evidence>
<comment type="subcellular location">
    <subcellularLocation>
        <location evidence="1">Membrane</location>
    </subcellularLocation>
</comment>
<feature type="transmembrane region" description="Helical" evidence="7">
    <location>
        <begin position="189"/>
        <end position="222"/>
    </location>
</feature>
<feature type="domain" description="C2" evidence="8">
    <location>
        <begin position="450"/>
        <end position="569"/>
    </location>
</feature>
<evidence type="ECO:0000256" key="6">
    <source>
        <dbReference type="SAM" id="MobiDB-lite"/>
    </source>
</evidence>
<feature type="compositionally biased region" description="Basic and acidic residues" evidence="6">
    <location>
        <begin position="1339"/>
        <end position="1348"/>
    </location>
</feature>
<dbReference type="PROSITE" id="PS50004">
    <property type="entry name" value="C2"/>
    <property type="match status" value="5"/>
</dbReference>
<feature type="compositionally biased region" description="Low complexity" evidence="6">
    <location>
        <begin position="1305"/>
        <end position="1320"/>
    </location>
</feature>
<name>A0A1X2GG02_9FUNG</name>
<evidence type="ECO:0000256" key="7">
    <source>
        <dbReference type="SAM" id="Phobius"/>
    </source>
</evidence>
<dbReference type="GO" id="GO:0006869">
    <property type="term" value="P:lipid transport"/>
    <property type="evidence" value="ECO:0007669"/>
    <property type="project" value="UniProtKB-KW"/>
</dbReference>
<feature type="compositionally biased region" description="Low complexity" evidence="6">
    <location>
        <begin position="1358"/>
        <end position="1380"/>
    </location>
</feature>
<reference evidence="10 11" key="1">
    <citation type="submission" date="2016-07" db="EMBL/GenBank/DDBJ databases">
        <title>Pervasive Adenine N6-methylation of Active Genes in Fungi.</title>
        <authorList>
            <consortium name="DOE Joint Genome Institute"/>
            <person name="Mondo S.J."/>
            <person name="Dannebaum R.O."/>
            <person name="Kuo R.C."/>
            <person name="Labutti K."/>
            <person name="Haridas S."/>
            <person name="Kuo A."/>
            <person name="Salamov A."/>
            <person name="Ahrendt S.R."/>
            <person name="Lipzen A."/>
            <person name="Sullivan W."/>
            <person name="Andreopoulos W.B."/>
            <person name="Clum A."/>
            <person name="Lindquist E."/>
            <person name="Daum C."/>
            <person name="Ramamoorthy G.K."/>
            <person name="Gryganskyi A."/>
            <person name="Culley D."/>
            <person name="Magnuson J.K."/>
            <person name="James T.Y."/>
            <person name="O'Malley M.A."/>
            <person name="Stajich J.E."/>
            <person name="Spatafora J.W."/>
            <person name="Visel A."/>
            <person name="Grigoriev I.V."/>
        </authorList>
    </citation>
    <scope>NUCLEOTIDE SEQUENCE [LARGE SCALE GENOMIC DNA]</scope>
    <source>
        <strain evidence="10 11">NRRL 3301</strain>
    </source>
</reference>
<sequence>MADSGSHYSSQRRVNHMQDAMSPPPTTSTSSTTQRTFDVHEPAAGDDDSDSIFVREPSLASLSLASNDEKHGHIRPRDLLPDFRNIGHQHHGIQTELGTCNAQDIIHALQLAQQKPTDIELKQPDVTDQTSPPQQRIPEWYRVGWTAFSEMENPGGSLNILATEHQPLNDVDAAFDFVWHSLWLQQTGAIFVIGITAWLLARVGGGWIVFLLLLTFIITYYYRSVTRFRLSTGDDIKRNLCSNFHVDQEAEKVEWLNSFLHNFWLIFEPVLSAYVVENLDTYLVDYLPSFLDSVRLTTFTLGNKPFKVDSVRMLDAQANVVCMDWIVSFEPNDTIGMTKKELEDQVSPKVQLQIRLGKGFVGAAFPVLVENMSFHGHLRIKIQFISKFPHIKIVEACFMEKPEFDYVLKPLGGDTIGFDVNKIPGLQGFVREQAHAILGPMFYYPNVFSYDIEKFFSGELDISQANGVLAVTVYSASSVKASDVPGGHGNMSLRFYLDKAQELARTSTAHNSLEPAWNETHFLLLNNLNAKLTLELRNESGNALKDSRVARGHFDLNELLEEEDYAAEGVDMDLLRKGRRITSCHVDMKYLPVSKPTELDDGTIEPAVDSNSGVLRFTVHECRNLRSGKSIPNPYAIVKVNGVEKIKTPTFKRTDTPKFERSGEVVVLDRTQVKVTVTMMNSVDFAEDVCLGTWSSDLVSIMQDQAKNGCWWDLQSVSPSSGPSRPRIRFSVQWKPVDMSSLITASSLSGASHYREPIGMVRLSLWEARDLLNVEGVTGGKSDPYVRVMAGSQSRARTQVIENNLFPEWGEFHYVPIHHMRDNLVMEVMDWNAKTKDKLLGSATLRIRDLVKEHRLAKDKTTHQPEVKWYSQLAKIDKWVPLKSPNGKTNKGELRYTAEFYPGLALPPSVNQQPAIVTQCDANTTENSPDKKSGLATDCESSAPADMTPTTTTSLTATDLHGLAIKWTPDGFVDLKSYSSGVLMVRIHEVEMARPVHAYCSVLVDSLYSQYRTVGLKGKSLLFNEAADAFVKEADFSKLYIEVKPFTSDNDKNEEKYGYWSGSVNDVMRLVQHHNRTRQTSAFQDTEQTDEGQWLDLSDTSADLPGRIRLSFAYFPLADFELNPDESLENQGNLTVTLLEAKDVMALDKSGTSDPYVVFTVNGDRVHRSAVVKKSLNPVWKNEQFTIPVLSRVTASFRIEVFDWNQFKGDYPMGSGGISLRNEYVESFLARDVRIPLDGIAGVSGYVRVRFLWQPQLLTTKKTQTASMLQTMRTMTYRNPPPTSTTINNAISSPLISSPTNPSHSPISAKSPDPASPKSPQTVESVTSDNHLELPSPANHHDTPRQSEDLVTMHPRHSVSSVSTTSSHHHGISSLTSPSTASLTPSLLSVSRHHAQALGIVTVHLIAARGLLGVDKGGTSDPFVQVRIGHRSMHKTKVIKKSLAPEWNESFQFKLPKQEFVLEYRVKDYNRFSHSVKLGTYLQDFSSLDELYTNHSLDLWAKLQPQGELHLKLLYEPL</sequence>
<evidence type="ECO:0000256" key="2">
    <source>
        <dbReference type="ARBA" id="ARBA00022448"/>
    </source>
</evidence>
<accession>A0A1X2GG02</accession>
<dbReference type="CDD" id="cd00030">
    <property type="entry name" value="C2"/>
    <property type="match status" value="1"/>
</dbReference>
<organism evidence="10 11">
    <name type="scientific">Hesseltinella vesiculosa</name>
    <dbReference type="NCBI Taxonomy" id="101127"/>
    <lineage>
        <taxon>Eukaryota</taxon>
        <taxon>Fungi</taxon>
        <taxon>Fungi incertae sedis</taxon>
        <taxon>Mucoromycota</taxon>
        <taxon>Mucoromycotina</taxon>
        <taxon>Mucoromycetes</taxon>
        <taxon>Mucorales</taxon>
        <taxon>Cunninghamellaceae</taxon>
        <taxon>Hesseltinella</taxon>
    </lineage>
</organism>
<feature type="domain" description="C2" evidence="8">
    <location>
        <begin position="744"/>
        <end position="860"/>
    </location>
</feature>
<dbReference type="STRING" id="101127.A0A1X2GG02"/>
<dbReference type="InterPro" id="IPR056910">
    <property type="entry name" value="TCB1-3_C2"/>
</dbReference>
<feature type="region of interest" description="Disordered" evidence="6">
    <location>
        <begin position="922"/>
        <end position="953"/>
    </location>
</feature>
<keyword evidence="5 7" id="KW-0472">Membrane</keyword>
<feature type="compositionally biased region" description="Low complexity" evidence="6">
    <location>
        <begin position="941"/>
        <end position="953"/>
    </location>
</feature>
<evidence type="ECO:0000313" key="11">
    <source>
        <dbReference type="Proteomes" id="UP000242146"/>
    </source>
</evidence>
<dbReference type="InterPro" id="IPR031468">
    <property type="entry name" value="SMP_LBD"/>
</dbReference>
<feature type="domain" description="C2" evidence="8">
    <location>
        <begin position="600"/>
        <end position="712"/>
    </location>
</feature>
<feature type="domain" description="C2" evidence="8">
    <location>
        <begin position="1382"/>
        <end position="1501"/>
    </location>
</feature>
<keyword evidence="2" id="KW-0813">Transport</keyword>
<dbReference type="GO" id="GO:0008289">
    <property type="term" value="F:lipid binding"/>
    <property type="evidence" value="ECO:0007669"/>
    <property type="project" value="UniProtKB-KW"/>
</dbReference>
<protein>
    <recommendedName>
        <fullName evidence="12">Tricalbin</fullName>
    </recommendedName>
</protein>
<evidence type="ECO:0000256" key="1">
    <source>
        <dbReference type="ARBA" id="ARBA00004370"/>
    </source>
</evidence>
<feature type="compositionally biased region" description="Polar residues" evidence="6">
    <location>
        <begin position="1284"/>
        <end position="1304"/>
    </location>
</feature>
<evidence type="ECO:0000259" key="8">
    <source>
        <dbReference type="PROSITE" id="PS50004"/>
    </source>
</evidence>
<evidence type="ECO:0000256" key="4">
    <source>
        <dbReference type="ARBA" id="ARBA00023121"/>
    </source>
</evidence>
<dbReference type="InterPro" id="IPR000008">
    <property type="entry name" value="C2_dom"/>
</dbReference>
<feature type="domain" description="C2" evidence="8">
    <location>
        <begin position="1114"/>
        <end position="1233"/>
    </location>
</feature>
<dbReference type="Gene3D" id="2.60.40.150">
    <property type="entry name" value="C2 domain"/>
    <property type="match status" value="5"/>
</dbReference>
<dbReference type="Pfam" id="PF00168">
    <property type="entry name" value="C2"/>
    <property type="match status" value="5"/>
</dbReference>